<gene>
    <name evidence="2" type="primary">neuC</name>
    <name evidence="2" type="ORF">TRN7648_03944</name>
</gene>
<dbReference type="Pfam" id="PF02350">
    <property type="entry name" value="Epimerase_2"/>
    <property type="match status" value="1"/>
</dbReference>
<keyword evidence="3" id="KW-1185">Reference proteome</keyword>
<dbReference type="InterPro" id="IPR029767">
    <property type="entry name" value="WecB-like"/>
</dbReference>
<dbReference type="SUPFAM" id="SSF53756">
    <property type="entry name" value="UDP-Glycosyltransferase/glycogen phosphorylase"/>
    <property type="match status" value="1"/>
</dbReference>
<evidence type="ECO:0000313" key="3">
    <source>
        <dbReference type="Proteomes" id="UP000054935"/>
    </source>
</evidence>
<sequence length="385" mass="40229">MKVLAVSGTRADWGLLQPVLTLLRDDPRFALEILVTGQHLMAGSTSVAAIEAAGFTVDHRVDMGLTEGDSDAALCAATGRAVAGVGAVLAQTTPDLMLILGDRYEILGAVTAALLSKVPVAHIAGGDVTEGAFDDSIRHAMTKMSALHFTTTEEAAARVRQMGEMPQNVFVTGSPGIDQVVALPRMERAAFFDSVGLPDQRPTFVITLHPATLSRDNAAMAQAMLDALDAYPQAGLIFTGSNADPGAAELDAMVQAYVAGRDNAVFHASLGSARYFSALEHCDLVLGNSSSGLYEAPSFQIPTVNIGDRQARRVRAASVIDCAPDEGAIRAAIDTALTGDWSAVTNPYGAGDAAPRILSHLAAVDDPAALIRKSFEDMTHGCENG</sequence>
<dbReference type="STRING" id="441103.TRN7648_03944"/>
<dbReference type="GO" id="GO:0004553">
    <property type="term" value="F:hydrolase activity, hydrolyzing O-glycosyl compounds"/>
    <property type="evidence" value="ECO:0007669"/>
    <property type="project" value="InterPro"/>
</dbReference>
<dbReference type="PANTHER" id="PTHR43174">
    <property type="entry name" value="UDP-N-ACETYLGLUCOSAMINE 2-EPIMERASE"/>
    <property type="match status" value="1"/>
</dbReference>
<dbReference type="PANTHER" id="PTHR43174:SF3">
    <property type="entry name" value="UDP-N-ACETYLGLUCOSAMINE 2-EPIMERASE"/>
    <property type="match status" value="1"/>
</dbReference>
<dbReference type="CDD" id="cd03786">
    <property type="entry name" value="GTB_UDP-GlcNAc_2-Epimerase"/>
    <property type="match status" value="1"/>
</dbReference>
<accession>A0A0P1GK84</accession>
<reference evidence="2 3" key="1">
    <citation type="submission" date="2015-09" db="EMBL/GenBank/DDBJ databases">
        <authorList>
            <consortium name="Swine Surveillance"/>
        </authorList>
    </citation>
    <scope>NUCLEOTIDE SEQUENCE [LARGE SCALE GENOMIC DNA]</scope>
    <source>
        <strain evidence="2 3">CECT 7648</strain>
    </source>
</reference>
<evidence type="ECO:0000259" key="1">
    <source>
        <dbReference type="Pfam" id="PF02350"/>
    </source>
</evidence>
<dbReference type="Gene3D" id="3.40.50.2000">
    <property type="entry name" value="Glycogen Phosphorylase B"/>
    <property type="match status" value="2"/>
</dbReference>
<name>A0A0P1GK84_9RHOB</name>
<proteinExistence type="predicted"/>
<feature type="domain" description="UDP-N-acetylglucosamine 2-epimerase" evidence="1">
    <location>
        <begin position="23"/>
        <end position="361"/>
    </location>
</feature>
<dbReference type="GO" id="GO:0006047">
    <property type="term" value="P:UDP-N-acetylglucosamine metabolic process"/>
    <property type="evidence" value="ECO:0007669"/>
    <property type="project" value="InterPro"/>
</dbReference>
<dbReference type="Proteomes" id="UP000054935">
    <property type="component" value="Unassembled WGS sequence"/>
</dbReference>
<organism evidence="2 3">
    <name type="scientific">Tropicibacter naphthalenivorans</name>
    <dbReference type="NCBI Taxonomy" id="441103"/>
    <lineage>
        <taxon>Bacteria</taxon>
        <taxon>Pseudomonadati</taxon>
        <taxon>Pseudomonadota</taxon>
        <taxon>Alphaproteobacteria</taxon>
        <taxon>Rhodobacterales</taxon>
        <taxon>Roseobacteraceae</taxon>
        <taxon>Tropicibacter</taxon>
    </lineage>
</organism>
<dbReference type="RefSeq" id="WP_058249298.1">
    <property type="nucleotide sequence ID" value="NZ_CYSE01000012.1"/>
</dbReference>
<dbReference type="InterPro" id="IPR020004">
    <property type="entry name" value="UDP-GlcNAc_Epase"/>
</dbReference>
<protein>
    <submittedName>
        <fullName evidence="2">Polysialic acid biosynthesis protein P7</fullName>
    </submittedName>
</protein>
<dbReference type="EMBL" id="CYSE01000012">
    <property type="protein sequence ID" value="CUH82389.1"/>
    <property type="molecule type" value="Genomic_DNA"/>
</dbReference>
<evidence type="ECO:0000313" key="2">
    <source>
        <dbReference type="EMBL" id="CUH82389.1"/>
    </source>
</evidence>
<dbReference type="InterPro" id="IPR003331">
    <property type="entry name" value="UDP_GlcNAc_Epimerase_2_dom"/>
</dbReference>
<dbReference type="NCBIfam" id="TIGR03568">
    <property type="entry name" value="NeuC_NnaA"/>
    <property type="match status" value="1"/>
</dbReference>
<dbReference type="OrthoDB" id="9803238at2"/>
<dbReference type="AlphaFoldDB" id="A0A0P1GK84"/>